<accession>A0A834JZX4</accession>
<gene>
    <name evidence="1" type="ORF">HZH66_007594</name>
</gene>
<protein>
    <submittedName>
        <fullName evidence="1">Uncharacterized protein</fullName>
    </submittedName>
</protein>
<proteinExistence type="predicted"/>
<dbReference type="AlphaFoldDB" id="A0A834JZX4"/>
<keyword evidence="2" id="KW-1185">Reference proteome</keyword>
<comment type="caution">
    <text evidence="1">The sequence shown here is derived from an EMBL/GenBank/DDBJ whole genome shotgun (WGS) entry which is preliminary data.</text>
</comment>
<evidence type="ECO:0000313" key="2">
    <source>
        <dbReference type="Proteomes" id="UP000614350"/>
    </source>
</evidence>
<reference evidence="1" key="1">
    <citation type="journal article" date="2020" name="G3 (Bethesda)">
        <title>High-Quality Assemblies for Three Invasive Social Wasps from the &lt;i&gt;Vespula&lt;/i&gt; Genus.</title>
        <authorList>
            <person name="Harrop T.W.R."/>
            <person name="Guhlin J."/>
            <person name="McLaughlin G.M."/>
            <person name="Permina E."/>
            <person name="Stockwell P."/>
            <person name="Gilligan J."/>
            <person name="Le Lec M.F."/>
            <person name="Gruber M.A.M."/>
            <person name="Quinn O."/>
            <person name="Lovegrove M."/>
            <person name="Duncan E.J."/>
            <person name="Remnant E.J."/>
            <person name="Van Eeckhoven J."/>
            <person name="Graham B."/>
            <person name="Knapp R.A."/>
            <person name="Langford K.W."/>
            <person name="Kronenberg Z."/>
            <person name="Press M.O."/>
            <person name="Eacker S.M."/>
            <person name="Wilson-Rankin E.E."/>
            <person name="Purcell J."/>
            <person name="Lester P.J."/>
            <person name="Dearden P.K."/>
        </authorList>
    </citation>
    <scope>NUCLEOTIDE SEQUENCE</scope>
    <source>
        <strain evidence="1">Marl-1</strain>
    </source>
</reference>
<dbReference type="EMBL" id="JACSEA010000007">
    <property type="protein sequence ID" value="KAF7396732.1"/>
    <property type="molecule type" value="Genomic_DNA"/>
</dbReference>
<sequence>MYTSTGAICVLEMAVKAKEMWHSRGLEEESWVVVRDVLACKSVDKVEKNSLEFETLTDSVTRYDVPPYEKRNLEIGCLRVLLGIESRYQNDSETKCGIEECAGKRERENERIYKPELFLRLPLWLHERDDVRQEGLRI</sequence>
<evidence type="ECO:0000313" key="1">
    <source>
        <dbReference type="EMBL" id="KAF7396732.1"/>
    </source>
</evidence>
<dbReference type="Proteomes" id="UP000614350">
    <property type="component" value="Unassembled WGS sequence"/>
</dbReference>
<name>A0A834JZX4_VESVU</name>
<organism evidence="1 2">
    <name type="scientific">Vespula vulgaris</name>
    <name type="common">Yellow jacket</name>
    <name type="synonym">Wasp</name>
    <dbReference type="NCBI Taxonomy" id="7454"/>
    <lineage>
        <taxon>Eukaryota</taxon>
        <taxon>Metazoa</taxon>
        <taxon>Ecdysozoa</taxon>
        <taxon>Arthropoda</taxon>
        <taxon>Hexapoda</taxon>
        <taxon>Insecta</taxon>
        <taxon>Pterygota</taxon>
        <taxon>Neoptera</taxon>
        <taxon>Endopterygota</taxon>
        <taxon>Hymenoptera</taxon>
        <taxon>Apocrita</taxon>
        <taxon>Aculeata</taxon>
        <taxon>Vespoidea</taxon>
        <taxon>Vespidae</taxon>
        <taxon>Vespinae</taxon>
        <taxon>Vespula</taxon>
    </lineage>
</organism>